<name>A0A7Y0L9P1_9FIRM</name>
<evidence type="ECO:0000313" key="1">
    <source>
        <dbReference type="EMBL" id="NMP24504.1"/>
    </source>
</evidence>
<accession>A0A7Y0L9P1</accession>
<sequence length="56" mass="6321">MDTLERFPLTVKDLRAALDHMEATGAITPETLVRIDEEDDLISMGCENNRVVLCCR</sequence>
<gene>
    <name evidence="1" type="ORF">HIJ39_19490</name>
</gene>
<dbReference type="RefSeq" id="WP_169102673.1">
    <property type="nucleotide sequence ID" value="NZ_JABBVZ010000116.1"/>
</dbReference>
<dbReference type="AlphaFoldDB" id="A0A7Y0L9P1"/>
<dbReference type="EMBL" id="JABBVZ010000116">
    <property type="protein sequence ID" value="NMP24504.1"/>
    <property type="molecule type" value="Genomic_DNA"/>
</dbReference>
<proteinExistence type="predicted"/>
<dbReference type="Proteomes" id="UP000533476">
    <property type="component" value="Unassembled WGS sequence"/>
</dbReference>
<reference evidence="1 2" key="1">
    <citation type="submission" date="2020-04" db="EMBL/GenBank/DDBJ databases">
        <authorList>
            <person name="Zhang R."/>
            <person name="Schippers A."/>
        </authorList>
    </citation>
    <scope>NUCLEOTIDE SEQUENCE [LARGE SCALE GENOMIC DNA]</scope>
    <source>
        <strain evidence="1 2">DSM 109850</strain>
    </source>
</reference>
<keyword evidence="2" id="KW-1185">Reference proteome</keyword>
<comment type="caution">
    <text evidence="1">The sequence shown here is derived from an EMBL/GenBank/DDBJ whole genome shotgun (WGS) entry which is preliminary data.</text>
</comment>
<organism evidence="1 2">
    <name type="scientific">Sulfobacillus harzensis</name>
    <dbReference type="NCBI Taxonomy" id="2729629"/>
    <lineage>
        <taxon>Bacteria</taxon>
        <taxon>Bacillati</taxon>
        <taxon>Bacillota</taxon>
        <taxon>Clostridia</taxon>
        <taxon>Eubacteriales</taxon>
        <taxon>Clostridiales Family XVII. Incertae Sedis</taxon>
        <taxon>Sulfobacillus</taxon>
    </lineage>
</organism>
<protein>
    <submittedName>
        <fullName evidence="1">Uncharacterized protein</fullName>
    </submittedName>
</protein>
<evidence type="ECO:0000313" key="2">
    <source>
        <dbReference type="Proteomes" id="UP000533476"/>
    </source>
</evidence>